<dbReference type="Gene3D" id="3.20.20.140">
    <property type="entry name" value="Metal-dependent hydrolases"/>
    <property type="match status" value="1"/>
</dbReference>
<evidence type="ECO:0000313" key="3">
    <source>
        <dbReference type="EnsemblPlants" id="ONIVA01G50090.1"/>
    </source>
</evidence>
<dbReference type="GO" id="GO:0016810">
    <property type="term" value="F:hydrolase activity, acting on carbon-nitrogen (but not peptide) bonds"/>
    <property type="evidence" value="ECO:0007669"/>
    <property type="project" value="InterPro"/>
</dbReference>
<dbReference type="InterPro" id="IPR032466">
    <property type="entry name" value="Metal_Hydrolase"/>
</dbReference>
<dbReference type="GO" id="GO:0009704">
    <property type="term" value="P:de-etiolation"/>
    <property type="evidence" value="ECO:0007669"/>
    <property type="project" value="EnsemblPlants"/>
</dbReference>
<organism evidence="3">
    <name type="scientific">Oryza nivara</name>
    <name type="common">Indian wild rice</name>
    <name type="synonym">Oryza sativa f. spontanea</name>
    <dbReference type="NCBI Taxonomy" id="4536"/>
    <lineage>
        <taxon>Eukaryota</taxon>
        <taxon>Viridiplantae</taxon>
        <taxon>Streptophyta</taxon>
        <taxon>Embryophyta</taxon>
        <taxon>Tracheophyta</taxon>
        <taxon>Spermatophyta</taxon>
        <taxon>Magnoliopsida</taxon>
        <taxon>Liliopsida</taxon>
        <taxon>Poales</taxon>
        <taxon>Poaceae</taxon>
        <taxon>BOP clade</taxon>
        <taxon>Oryzoideae</taxon>
        <taxon>Oryzeae</taxon>
        <taxon>Oryzinae</taxon>
        <taxon>Oryza</taxon>
    </lineage>
</organism>
<dbReference type="Pfam" id="PF07969">
    <property type="entry name" value="Amidohydro_3"/>
    <property type="match status" value="1"/>
</dbReference>
<dbReference type="OMA" id="VAWVGSE"/>
<dbReference type="SUPFAM" id="SSF51338">
    <property type="entry name" value="Composite domain of metallo-dependent hydrolases"/>
    <property type="match status" value="1"/>
</dbReference>
<name>A0A0E0FYV2_ORYNI</name>
<keyword evidence="4" id="KW-1185">Reference proteome</keyword>
<dbReference type="FunFam" id="3.10.310.70:FF:000002">
    <property type="entry name" value="LAF3/LAF3 ISF1/LAF3 ISF2"/>
    <property type="match status" value="1"/>
</dbReference>
<dbReference type="CDD" id="cd01300">
    <property type="entry name" value="YtcJ_like"/>
    <property type="match status" value="1"/>
</dbReference>
<dbReference type="Gene3D" id="2.30.40.10">
    <property type="entry name" value="Urease, subunit C, domain 1"/>
    <property type="match status" value="1"/>
</dbReference>
<accession>A0A0E0FYV2</accession>
<feature type="compositionally biased region" description="Low complexity" evidence="1">
    <location>
        <begin position="32"/>
        <end position="50"/>
    </location>
</feature>
<dbReference type="Gene3D" id="3.10.310.70">
    <property type="match status" value="1"/>
</dbReference>
<evidence type="ECO:0000256" key="1">
    <source>
        <dbReference type="SAM" id="MobiDB-lite"/>
    </source>
</evidence>
<dbReference type="STRING" id="4536.A0A0E0FYV2"/>
<dbReference type="GO" id="GO:0010218">
    <property type="term" value="P:response to far red light"/>
    <property type="evidence" value="ECO:0007669"/>
    <property type="project" value="EnsemblPlants"/>
</dbReference>
<dbReference type="AlphaFoldDB" id="A0A0E0FYV2"/>
<dbReference type="InterPro" id="IPR011059">
    <property type="entry name" value="Metal-dep_hydrolase_composite"/>
</dbReference>
<dbReference type="SUPFAM" id="SSF51556">
    <property type="entry name" value="Metallo-dependent hydrolases"/>
    <property type="match status" value="1"/>
</dbReference>
<dbReference type="eggNOG" id="ENOG502QSHE">
    <property type="taxonomic scope" value="Eukaryota"/>
</dbReference>
<dbReference type="GO" id="GO:0048471">
    <property type="term" value="C:perinuclear region of cytoplasm"/>
    <property type="evidence" value="ECO:0007669"/>
    <property type="project" value="EnsemblPlants"/>
</dbReference>
<protein>
    <recommendedName>
        <fullName evidence="2">Amidohydrolase 3 domain-containing protein</fullName>
    </recommendedName>
</protein>
<sequence length="675" mass="74103">MATQNRGCLTRRGIADSPDEAAAAAELRRTHTAASSTAAAPTPSPLLLPQLRRQSRNSTPLRASAAAPPPVIASACSLVEIEERGEREVRTEQVTWSAMSTRSAFLAAGVAIAAAIFLLRPASDLSRDLGEAVADMILANATIYTADPAMPFAEAMAVRAGRVLRVGGYYSVKELKGRHTMELNLSGNVVLPGFIDSHVHFIDGGLQLARVPLRGVTSKDDFINRVKEAVKDKHPGQWIFGGGWNNDFWGGDYPTAAWLDDISPDNPVWLSRMDGHMGIANSLAMRMAGINKNTNNPVGGTIMRTTEGEPTGLLVDAAMKLVFDVISEVSIHERRDALLRASRHALMRGVTTVVDVGSYFPGKSEKQVWQDFTDIYEWAHSVETMIMRVCLFFPMPTWSRVYDLIHEKGRMLSQWIHLGGVKAFLDGSLGSSSALFYEHYKDDPRSYGLQLVDMDYLLNTTLELDKSGLQIAIHAIGDKANDMLLDMYEKVVDLNGMKDHRFRIEHAQHLAPGAAKRFGKHGIIASVQPDHILDDANSAGKKIGIERAERSSYSFRSLLDGGAHLAFGSDWPVSDINPLQAIRTAVFRKPVGWEVPWIPAERLSLDDSLKAHTISAAYACFLDHVLGSLSEGKYADFVILPSTSWNEFGSDITDHVLATYTAVTFQLHGSRKKAW</sequence>
<reference evidence="3" key="1">
    <citation type="submission" date="2015-04" db="UniProtKB">
        <authorList>
            <consortium name="EnsemblPlants"/>
        </authorList>
    </citation>
    <scope>IDENTIFICATION</scope>
    <source>
        <strain evidence="3">SL10</strain>
    </source>
</reference>
<dbReference type="GO" id="GO:0009845">
    <property type="term" value="P:seed germination"/>
    <property type="evidence" value="ECO:0007669"/>
    <property type="project" value="EnsemblPlants"/>
</dbReference>
<reference evidence="3" key="2">
    <citation type="submission" date="2018-04" db="EMBL/GenBank/DDBJ databases">
        <title>OnivRS2 (Oryza nivara Reference Sequence Version 2).</title>
        <authorList>
            <person name="Zhang J."/>
            <person name="Kudrna D."/>
            <person name="Lee S."/>
            <person name="Talag J."/>
            <person name="Rajasekar S."/>
            <person name="Welchert J."/>
            <person name="Hsing Y.-I."/>
            <person name="Wing R.A."/>
        </authorList>
    </citation>
    <scope>NUCLEOTIDE SEQUENCE [LARGE SCALE GENOMIC DNA]</scope>
</reference>
<dbReference type="Proteomes" id="UP000006591">
    <property type="component" value="Chromosome 1"/>
</dbReference>
<evidence type="ECO:0000313" key="4">
    <source>
        <dbReference type="Proteomes" id="UP000006591"/>
    </source>
</evidence>
<dbReference type="EnsemblPlants" id="ONIVA01G50090.1">
    <property type="protein sequence ID" value="ONIVA01G50090.1"/>
    <property type="gene ID" value="ONIVA01G50090"/>
</dbReference>
<dbReference type="InterPro" id="IPR033932">
    <property type="entry name" value="YtcJ-like"/>
</dbReference>
<dbReference type="Gramene" id="ONIVA01G50090.1">
    <property type="protein sequence ID" value="ONIVA01G50090.1"/>
    <property type="gene ID" value="ONIVA01G50090"/>
</dbReference>
<dbReference type="PANTHER" id="PTHR22642:SF2">
    <property type="entry name" value="PROTEIN LONG AFTER FAR-RED 3"/>
    <property type="match status" value="1"/>
</dbReference>
<dbReference type="InterPro" id="IPR013108">
    <property type="entry name" value="Amidohydro_3"/>
</dbReference>
<dbReference type="PANTHER" id="PTHR22642">
    <property type="entry name" value="IMIDAZOLONEPROPIONASE"/>
    <property type="match status" value="1"/>
</dbReference>
<feature type="region of interest" description="Disordered" evidence="1">
    <location>
        <begin position="1"/>
        <end position="50"/>
    </location>
</feature>
<evidence type="ECO:0000259" key="2">
    <source>
        <dbReference type="Pfam" id="PF07969"/>
    </source>
</evidence>
<feature type="domain" description="Amidohydrolase 3" evidence="2">
    <location>
        <begin position="183"/>
        <end position="641"/>
    </location>
</feature>
<proteinExistence type="predicted"/>